<evidence type="ECO:0000313" key="4">
    <source>
        <dbReference type="Ensembl" id="ENSSSCP00000036258.2"/>
    </source>
</evidence>
<feature type="region of interest" description="Disordered" evidence="1">
    <location>
        <begin position="533"/>
        <end position="562"/>
    </location>
</feature>
<dbReference type="InterPro" id="IPR048271">
    <property type="entry name" value="PNMA_N"/>
</dbReference>
<evidence type="ECO:0000259" key="3">
    <source>
        <dbReference type="Pfam" id="PF20846"/>
    </source>
</evidence>
<feature type="domain" description="Paraneoplastic antigen Ma-like N-terminal" evidence="3">
    <location>
        <begin position="1"/>
        <end position="92"/>
    </location>
</feature>
<evidence type="ECO:0000259" key="2">
    <source>
        <dbReference type="Pfam" id="PF14893"/>
    </source>
</evidence>
<dbReference type="VGNC" id="VGNC:91601">
    <property type="gene designation" value="PNMA5"/>
</dbReference>
<accession>A0A286ZXS9</accession>
<dbReference type="InterPro" id="IPR048270">
    <property type="entry name" value="PNMA_C"/>
</dbReference>
<dbReference type="InterPro" id="IPR026523">
    <property type="entry name" value="PNMA"/>
</dbReference>
<dbReference type="PANTHER" id="PTHR23095:SF4">
    <property type="entry name" value="PARANEOPLASTIC ANTIGEN-LIKE PROTEIN 5"/>
    <property type="match status" value="1"/>
</dbReference>
<dbReference type="GO" id="GO:0005634">
    <property type="term" value="C:nucleus"/>
    <property type="evidence" value="ECO:0007669"/>
    <property type="project" value="Ensembl"/>
</dbReference>
<feature type="region of interest" description="Disordered" evidence="1">
    <location>
        <begin position="497"/>
        <end position="519"/>
    </location>
</feature>
<reference evidence="4" key="2">
    <citation type="journal article" date="2020" name="Gigascience">
        <title>An improved pig reference genome sequence to enable pig genetics and genomics research.</title>
        <authorList>
            <person name="Warr A."/>
            <person name="Affara N."/>
            <person name="Aken B."/>
            <person name="Beiki H."/>
            <person name="Bickhart D.M."/>
            <person name="Billis K."/>
            <person name="Chow W."/>
            <person name="Eory L."/>
            <person name="Finlayson H.A."/>
            <person name="Flicek P."/>
            <person name="Giron C.G."/>
            <person name="Griffin D.K."/>
            <person name="Hall R."/>
            <person name="Hannum G."/>
            <person name="Hourlier T."/>
            <person name="Howe K."/>
            <person name="Hume D.A."/>
            <person name="Izuogu O."/>
            <person name="Kim K."/>
            <person name="Koren S."/>
            <person name="Liu H."/>
            <person name="Manchanda N."/>
            <person name="Martin F.J."/>
            <person name="Nonneman D.J."/>
            <person name="O'Connor R.E."/>
            <person name="Phillippy A.M."/>
            <person name="Rohrer G.A."/>
            <person name="Rosen B.D."/>
            <person name="Rund L.A."/>
            <person name="Sargent C.A."/>
            <person name="Schook L.B."/>
            <person name="Schroeder S.G."/>
            <person name="Schwartz A.S."/>
            <person name="Skinner B.M."/>
            <person name="Talbot R."/>
            <person name="Tseng E."/>
            <person name="Tuggle C.K."/>
            <person name="Watson M."/>
            <person name="Smith T.P.L."/>
            <person name="Archibald A.L."/>
        </authorList>
    </citation>
    <scope>NUCLEOTIDE SEQUENCE [LARGE SCALE GENOMIC DNA]</scope>
    <source>
        <strain evidence="4">Duroc</strain>
    </source>
</reference>
<dbReference type="FunCoup" id="A0A286ZXS9">
    <property type="interactions" value="564"/>
</dbReference>
<sequence length="592" mass="66354">MAVTLLEDWCKGMDLDPRKALLIVGIPVECSEAEIKETVKAGLHPLCTYRVLGRMFRREDNAKAVFIELADTVNYAMIPREIPGKGGAWEVVVKPRSSDDEFMNRLNYFLKDEGRRMVDVAKTLGYSTPTEGMEPEASDQVRSPALQPLKENVWYRKLRVFSGSTFPGPDEDSFEGWLEHVTELMQLWQVSEVEKRRRLLESLRGSALSVVRVLRANDESMTVEQCLDALKQIFGTKEDCRTSQFKFLQTFQKSGEKISSFLLRLEPLLQKAVQNSPLSVRSTDMIRLKHILARSCMSTSLRAKLELLDQRGRAPTFLELMQVIRDEEEWEATMGLTKERQVGRGRRASGRPVLVEASVPMPQVVVQTGPFNESSTQTIQEGISLSLKRRRMSCCYGSGEGGHSQAACPSVENQAPANRSLSLQQQLKYFNEMKEQPTPRAGDLRGREWQGSQAQAEPPCLLPAQRGSTNQAPCSPVRASQHRAWERHWQCKQGASTLGRWGGQASERDPKAEEAEEGSELMKLMGPQAMWGPGEPPPGPALLEGASAGEEELWGGEEMPRRGARRVQPVFRIIYTALGEPQEGSTLEPLRK</sequence>
<dbReference type="Bgee" id="ENSSSCG00000038758">
    <property type="expression patterns" value="Expressed in testis"/>
</dbReference>
<feature type="domain" description="Paraneoplastic antigen Ma-like C-terminal" evidence="2">
    <location>
        <begin position="161"/>
        <end position="321"/>
    </location>
</feature>
<dbReference type="Pfam" id="PF14893">
    <property type="entry name" value="PNMA"/>
    <property type="match status" value="1"/>
</dbReference>
<dbReference type="Pfam" id="PF20846">
    <property type="entry name" value="PNMA_N"/>
    <property type="match status" value="1"/>
</dbReference>
<reference evidence="4" key="3">
    <citation type="submission" date="2025-08" db="UniProtKB">
        <authorList>
            <consortium name="Ensembl"/>
        </authorList>
    </citation>
    <scope>IDENTIFICATION</scope>
</reference>
<gene>
    <name evidence="4 6" type="primary">PNMA5</name>
</gene>
<dbReference type="STRING" id="9823.ENSSSCP00000036258"/>
<dbReference type="GO" id="GO:0042802">
    <property type="term" value="F:identical protein binding"/>
    <property type="evidence" value="ECO:0007669"/>
    <property type="project" value="Ensembl"/>
</dbReference>
<dbReference type="Ensembl" id="ENSSSCT00000053037.2">
    <property type="protein sequence ID" value="ENSSSCP00000036258.2"/>
    <property type="gene ID" value="ENSSSCG00000038758.2"/>
</dbReference>
<dbReference type="PANTHER" id="PTHR23095">
    <property type="entry name" value="PARANEOPLASTIC ANTIGEN"/>
    <property type="match status" value="1"/>
</dbReference>
<dbReference type="GeneTree" id="ENSGT01030000234522"/>
<reference evidence="4" key="4">
    <citation type="submission" date="2025-09" db="UniProtKB">
        <authorList>
            <consortium name="Ensembl"/>
        </authorList>
    </citation>
    <scope>IDENTIFICATION</scope>
</reference>
<keyword evidence="5" id="KW-1185">Reference proteome</keyword>
<dbReference type="Proteomes" id="UP000008227">
    <property type="component" value="Chromosome X"/>
</dbReference>
<proteinExistence type="predicted"/>
<reference evidence="5" key="1">
    <citation type="submission" date="2009-11" db="EMBL/GenBank/DDBJ databases">
        <authorList>
            <consortium name="Porcine genome sequencing project"/>
        </authorList>
    </citation>
    <scope>NUCLEOTIDE SEQUENCE [LARGE SCALE GENOMIC DNA]</scope>
    <source>
        <strain evidence="5">Duroc</strain>
    </source>
</reference>
<name>A0A286ZXS9_PIG</name>
<evidence type="ECO:0000313" key="5">
    <source>
        <dbReference type="Proteomes" id="UP000008227"/>
    </source>
</evidence>
<dbReference type="AlphaFoldDB" id="A0A286ZXS9"/>
<evidence type="ECO:0000313" key="6">
    <source>
        <dbReference type="VGNC" id="VGNC:91601"/>
    </source>
</evidence>
<protein>
    <submittedName>
        <fullName evidence="4">PNMA family member 5</fullName>
    </submittedName>
</protein>
<organism evidence="4 5">
    <name type="scientific">Sus scrofa</name>
    <name type="common">Pig</name>
    <dbReference type="NCBI Taxonomy" id="9823"/>
    <lineage>
        <taxon>Eukaryota</taxon>
        <taxon>Metazoa</taxon>
        <taxon>Chordata</taxon>
        <taxon>Craniata</taxon>
        <taxon>Vertebrata</taxon>
        <taxon>Euteleostomi</taxon>
        <taxon>Mammalia</taxon>
        <taxon>Eutheria</taxon>
        <taxon>Laurasiatheria</taxon>
        <taxon>Artiodactyla</taxon>
        <taxon>Suina</taxon>
        <taxon>Suidae</taxon>
        <taxon>Sus</taxon>
    </lineage>
</organism>
<evidence type="ECO:0000256" key="1">
    <source>
        <dbReference type="SAM" id="MobiDB-lite"/>
    </source>
</evidence>
<dbReference type="InParanoid" id="A0A286ZXS9"/>